<dbReference type="EMBL" id="ADBL01000533">
    <property type="status" value="NOT_ANNOTATED_CDS"/>
    <property type="molecule type" value="Genomic_DNA"/>
</dbReference>
<evidence type="ECO:0000313" key="3">
    <source>
        <dbReference type="EMBL" id="KLU83030.1"/>
    </source>
</evidence>
<dbReference type="InterPro" id="IPR011051">
    <property type="entry name" value="RmlC_Cupin_sf"/>
</dbReference>
<accession>A0A0C4DQF7</accession>
<reference evidence="3" key="3">
    <citation type="submission" date="2011-03" db="EMBL/GenBank/DDBJ databases">
        <title>Annotation of Magnaporthe poae ATCC 64411.</title>
        <authorList>
            <person name="Ma L.-J."/>
            <person name="Dead R."/>
            <person name="Young S.K."/>
            <person name="Zeng Q."/>
            <person name="Gargeya S."/>
            <person name="Fitzgerald M."/>
            <person name="Haas B."/>
            <person name="Abouelleil A."/>
            <person name="Alvarado L."/>
            <person name="Arachchi H.M."/>
            <person name="Berlin A."/>
            <person name="Brown A."/>
            <person name="Chapman S.B."/>
            <person name="Chen Z."/>
            <person name="Dunbar C."/>
            <person name="Freedman E."/>
            <person name="Gearin G."/>
            <person name="Gellesch M."/>
            <person name="Goldberg J."/>
            <person name="Griggs A."/>
            <person name="Gujja S."/>
            <person name="Heiman D."/>
            <person name="Howarth C."/>
            <person name="Larson L."/>
            <person name="Lui A."/>
            <person name="MacDonald P.J.P."/>
            <person name="Mehta T."/>
            <person name="Montmayeur A."/>
            <person name="Murphy C."/>
            <person name="Neiman D."/>
            <person name="Pearson M."/>
            <person name="Priest M."/>
            <person name="Roberts A."/>
            <person name="Saif S."/>
            <person name="Shea T."/>
            <person name="Shenoy N."/>
            <person name="Sisk P."/>
            <person name="Stolte C."/>
            <person name="Sykes S."/>
            <person name="Yandava C."/>
            <person name="Wortman J."/>
            <person name="Nusbaum C."/>
            <person name="Birren B."/>
        </authorList>
    </citation>
    <scope>NUCLEOTIDE SEQUENCE</scope>
    <source>
        <strain evidence="3">ATCC 64411</strain>
    </source>
</reference>
<dbReference type="InterPro" id="IPR025979">
    <property type="entry name" value="ChrR-like_cupin_dom"/>
</dbReference>
<dbReference type="Proteomes" id="UP000011715">
    <property type="component" value="Unassembled WGS sequence"/>
</dbReference>
<reference evidence="3" key="1">
    <citation type="submission" date="2010-05" db="EMBL/GenBank/DDBJ databases">
        <title>The Genome Sequence of Magnaporthe poae strain ATCC 64411.</title>
        <authorList>
            <consortium name="The Broad Institute Genome Sequencing Platform"/>
            <consortium name="Broad Institute Genome Sequencing Center for Infectious Disease"/>
            <person name="Ma L.-J."/>
            <person name="Dead R."/>
            <person name="Young S."/>
            <person name="Zeng Q."/>
            <person name="Koehrsen M."/>
            <person name="Alvarado L."/>
            <person name="Berlin A."/>
            <person name="Chapman S.B."/>
            <person name="Chen Z."/>
            <person name="Freedman E."/>
            <person name="Gellesch M."/>
            <person name="Goldberg J."/>
            <person name="Griggs A."/>
            <person name="Gujja S."/>
            <person name="Heilman E.R."/>
            <person name="Heiman D."/>
            <person name="Hepburn T."/>
            <person name="Howarth C."/>
            <person name="Jen D."/>
            <person name="Larson L."/>
            <person name="Mehta T."/>
            <person name="Neiman D."/>
            <person name="Pearson M."/>
            <person name="Roberts A."/>
            <person name="Saif S."/>
            <person name="Shea T."/>
            <person name="Shenoy N."/>
            <person name="Sisk P."/>
            <person name="Stolte C."/>
            <person name="Sykes S."/>
            <person name="Walk T."/>
            <person name="White J."/>
            <person name="Yandava C."/>
            <person name="Haas B."/>
            <person name="Nusbaum C."/>
            <person name="Birren B."/>
        </authorList>
    </citation>
    <scope>NUCLEOTIDE SEQUENCE</scope>
    <source>
        <strain evidence="3">ATCC 64411</strain>
    </source>
</reference>
<gene>
    <name evidence="3" type="ORF">MAPG_02097</name>
</gene>
<evidence type="ECO:0000259" key="2">
    <source>
        <dbReference type="Pfam" id="PF12973"/>
    </source>
</evidence>
<dbReference type="SUPFAM" id="SSF51182">
    <property type="entry name" value="RmlC-like cupins"/>
    <property type="match status" value="1"/>
</dbReference>
<dbReference type="InterPro" id="IPR014710">
    <property type="entry name" value="RmlC-like_jellyroll"/>
</dbReference>
<dbReference type="OrthoDB" id="4525710at2759"/>
<dbReference type="EnsemblFungi" id="MAPG_02097T0">
    <property type="protein sequence ID" value="MAPG_02097T0"/>
    <property type="gene ID" value="MAPG_02097"/>
</dbReference>
<dbReference type="Pfam" id="PF12973">
    <property type="entry name" value="Cupin_7"/>
    <property type="match status" value="1"/>
</dbReference>
<dbReference type="EMBL" id="GL876967">
    <property type="protein sequence ID" value="KLU83030.1"/>
    <property type="molecule type" value="Genomic_DNA"/>
</dbReference>
<keyword evidence="5" id="KW-1185">Reference proteome</keyword>
<name>A0A0C4DQF7_MAGP6</name>
<dbReference type="eggNOG" id="ENOG502SNKX">
    <property type="taxonomic scope" value="Eukaryota"/>
</dbReference>
<reference evidence="5" key="2">
    <citation type="submission" date="2010-05" db="EMBL/GenBank/DDBJ databases">
        <title>The genome sequence of Magnaporthe poae strain ATCC 64411.</title>
        <authorList>
            <person name="Ma L.-J."/>
            <person name="Dead R."/>
            <person name="Young S."/>
            <person name="Zeng Q."/>
            <person name="Koehrsen M."/>
            <person name="Alvarado L."/>
            <person name="Berlin A."/>
            <person name="Chapman S.B."/>
            <person name="Chen Z."/>
            <person name="Freedman E."/>
            <person name="Gellesch M."/>
            <person name="Goldberg J."/>
            <person name="Griggs A."/>
            <person name="Gujja S."/>
            <person name="Heilman E.R."/>
            <person name="Heiman D."/>
            <person name="Hepburn T."/>
            <person name="Howarth C."/>
            <person name="Jen D."/>
            <person name="Larson L."/>
            <person name="Mehta T."/>
            <person name="Neiman D."/>
            <person name="Pearson M."/>
            <person name="Roberts A."/>
            <person name="Saif S."/>
            <person name="Shea T."/>
            <person name="Shenoy N."/>
            <person name="Sisk P."/>
            <person name="Stolte C."/>
            <person name="Sykes S."/>
            <person name="Walk T."/>
            <person name="White J."/>
            <person name="Yandava C."/>
            <person name="Haas B."/>
            <person name="Nusbaum C."/>
            <person name="Birren B."/>
        </authorList>
    </citation>
    <scope>NUCLEOTIDE SEQUENCE [LARGE SCALE GENOMIC DNA]</scope>
    <source>
        <strain evidence="5">ATCC 64411 / 73-15</strain>
    </source>
</reference>
<dbReference type="AlphaFoldDB" id="A0A0C4DQF7"/>
<feature type="compositionally biased region" description="Basic and acidic residues" evidence="1">
    <location>
        <begin position="30"/>
        <end position="45"/>
    </location>
</feature>
<dbReference type="OMA" id="TIHTLHM"/>
<dbReference type="Gene3D" id="2.60.120.10">
    <property type="entry name" value="Jelly Rolls"/>
    <property type="match status" value="1"/>
</dbReference>
<proteinExistence type="predicted"/>
<feature type="region of interest" description="Disordered" evidence="1">
    <location>
        <begin position="26"/>
        <end position="90"/>
    </location>
</feature>
<sequence length="249" mass="27788">MRIPRPPVASSITSITARKVLVSWTAVRTDSQKESKEKKNPKFEPKTTTANTIMAPARTMEAQPASNAAAGSATSTSPPGSDPKVESALTDKDRAEIAFTDKFSSPDVYIDAKKHTLWHPWVGTLELKPLRFETRSGTFVMVLRTPVDCWLGKHRHRGTVTAVTVAGQWRYKEYDWVASPGDYVVENPGTIHTLFMGAGAEIVFTVTGSLEFFNDDDSLRETMDCFSFAKLYHDHCRDKGIEPNSKLWY</sequence>
<dbReference type="CDD" id="cd20302">
    <property type="entry name" value="cupin_DAD"/>
    <property type="match status" value="1"/>
</dbReference>
<dbReference type="VEuPathDB" id="FungiDB:MAPG_02097"/>
<reference evidence="4" key="4">
    <citation type="journal article" date="2015" name="G3 (Bethesda)">
        <title>Genome sequences of three phytopathogenic species of the Magnaporthaceae family of fungi.</title>
        <authorList>
            <person name="Okagaki L.H."/>
            <person name="Nunes C.C."/>
            <person name="Sailsbery J."/>
            <person name="Clay B."/>
            <person name="Brown D."/>
            <person name="John T."/>
            <person name="Oh Y."/>
            <person name="Young N."/>
            <person name="Fitzgerald M."/>
            <person name="Haas B.J."/>
            <person name="Zeng Q."/>
            <person name="Young S."/>
            <person name="Adiconis X."/>
            <person name="Fan L."/>
            <person name="Levin J.Z."/>
            <person name="Mitchell T.K."/>
            <person name="Okubara P.A."/>
            <person name="Farman M.L."/>
            <person name="Kohn L.M."/>
            <person name="Birren B."/>
            <person name="Ma L.-J."/>
            <person name="Dean R.A."/>
        </authorList>
    </citation>
    <scope>NUCLEOTIDE SEQUENCE</scope>
    <source>
        <strain evidence="4">ATCC 64411 / 73-15</strain>
    </source>
</reference>
<reference evidence="4" key="5">
    <citation type="submission" date="2015-06" db="UniProtKB">
        <authorList>
            <consortium name="EnsemblFungi"/>
        </authorList>
    </citation>
    <scope>IDENTIFICATION</scope>
    <source>
        <strain evidence="4">ATCC 64411</strain>
    </source>
</reference>
<evidence type="ECO:0000313" key="5">
    <source>
        <dbReference type="Proteomes" id="UP000011715"/>
    </source>
</evidence>
<feature type="domain" description="ChrR-like cupin" evidence="2">
    <location>
        <begin position="115"/>
        <end position="210"/>
    </location>
</feature>
<evidence type="ECO:0000313" key="4">
    <source>
        <dbReference type="EnsemblFungi" id="MAPG_02097T0"/>
    </source>
</evidence>
<protein>
    <recommendedName>
        <fullName evidence="2">ChrR-like cupin domain-containing protein</fullName>
    </recommendedName>
</protein>
<feature type="compositionally biased region" description="Low complexity" evidence="1">
    <location>
        <begin position="64"/>
        <end position="79"/>
    </location>
</feature>
<organism evidence="4 5">
    <name type="scientific">Magnaporthiopsis poae (strain ATCC 64411 / 73-15)</name>
    <name type="common">Kentucky bluegrass fungus</name>
    <name type="synonym">Magnaporthe poae</name>
    <dbReference type="NCBI Taxonomy" id="644358"/>
    <lineage>
        <taxon>Eukaryota</taxon>
        <taxon>Fungi</taxon>
        <taxon>Dikarya</taxon>
        <taxon>Ascomycota</taxon>
        <taxon>Pezizomycotina</taxon>
        <taxon>Sordariomycetes</taxon>
        <taxon>Sordariomycetidae</taxon>
        <taxon>Magnaporthales</taxon>
        <taxon>Magnaporthaceae</taxon>
        <taxon>Magnaporthiopsis</taxon>
    </lineage>
</organism>
<evidence type="ECO:0000256" key="1">
    <source>
        <dbReference type="SAM" id="MobiDB-lite"/>
    </source>
</evidence>